<sequence>MKITKFEDLLCWQEARVPVNTVYAAIRNSPSFQKDFRLSGQITGAAISSMSNIAEGFSRRSNKEFIQYLFISKSSATEVQSETYVASDQKYISQEIFEKIYNQAEKVSKLNSGFITYLLDNEKRYKKSRKPN</sequence>
<dbReference type="InterPro" id="IPR036583">
    <property type="entry name" value="23S_rRNA_IVS_sf"/>
</dbReference>
<keyword evidence="2" id="KW-1185">Reference proteome</keyword>
<gene>
    <name evidence="1" type="ORF">BROFUL_00111</name>
</gene>
<dbReference type="InterPro" id="IPR012657">
    <property type="entry name" value="23S_rRNA-intervening_sequence"/>
</dbReference>
<dbReference type="EMBL" id="LAQJ01000015">
    <property type="protein sequence ID" value="KKO21150.1"/>
    <property type="molecule type" value="Genomic_DNA"/>
</dbReference>
<dbReference type="Pfam" id="PF05635">
    <property type="entry name" value="23S_rRNA_IVP"/>
    <property type="match status" value="1"/>
</dbReference>
<evidence type="ECO:0000313" key="1">
    <source>
        <dbReference type="EMBL" id="KKO21150.1"/>
    </source>
</evidence>
<protein>
    <submittedName>
        <fullName evidence="1">Ribosomal protein</fullName>
    </submittedName>
</protein>
<dbReference type="Proteomes" id="UP000034954">
    <property type="component" value="Unassembled WGS sequence"/>
</dbReference>
<dbReference type="Gene3D" id="1.20.1440.60">
    <property type="entry name" value="23S rRNA-intervening sequence"/>
    <property type="match status" value="1"/>
</dbReference>
<dbReference type="PANTHER" id="PTHR38471">
    <property type="entry name" value="FOUR HELIX BUNDLE PROTEIN"/>
    <property type="match status" value="1"/>
</dbReference>
<keyword evidence="1" id="KW-0687">Ribonucleoprotein</keyword>
<name>A0A0M2UZY1_9BACT</name>
<comment type="caution">
    <text evidence="1">The sequence shown here is derived from an EMBL/GenBank/DDBJ whole genome shotgun (WGS) entry which is preliminary data.</text>
</comment>
<evidence type="ECO:0000313" key="2">
    <source>
        <dbReference type="Proteomes" id="UP000034954"/>
    </source>
</evidence>
<reference evidence="1 2" key="1">
    <citation type="journal article" date="2013" name="BMC Microbiol.">
        <title>Identification of the type II cytochrome c maturation pathway in anammox bacteria by comparative genomics.</title>
        <authorList>
            <person name="Ferousi C."/>
            <person name="Speth D.R."/>
            <person name="Reimann J."/>
            <person name="Op den Camp H.J."/>
            <person name="Allen J.W."/>
            <person name="Keltjens J.T."/>
            <person name="Jetten M.S."/>
        </authorList>
    </citation>
    <scope>NUCLEOTIDE SEQUENCE [LARGE SCALE GENOMIC DNA]</scope>
    <source>
        <strain evidence="1">RU1</strain>
    </source>
</reference>
<accession>A0A0M2UZY1</accession>
<proteinExistence type="predicted"/>
<dbReference type="NCBIfam" id="TIGR02436">
    <property type="entry name" value="four helix bundle protein"/>
    <property type="match status" value="1"/>
</dbReference>
<keyword evidence="1" id="KW-0689">Ribosomal protein</keyword>
<dbReference type="PANTHER" id="PTHR38471:SF2">
    <property type="entry name" value="FOUR HELIX BUNDLE PROTEIN"/>
    <property type="match status" value="1"/>
</dbReference>
<dbReference type="AlphaFoldDB" id="A0A0M2UZY1"/>
<dbReference type="GO" id="GO:0005840">
    <property type="term" value="C:ribosome"/>
    <property type="evidence" value="ECO:0007669"/>
    <property type="project" value="UniProtKB-KW"/>
</dbReference>
<dbReference type="CDD" id="cd16377">
    <property type="entry name" value="23S_rRNA_IVP_like"/>
    <property type="match status" value="1"/>
</dbReference>
<organism evidence="1 2">
    <name type="scientific">Candidatus Brocadia fulgida</name>
    <dbReference type="NCBI Taxonomy" id="380242"/>
    <lineage>
        <taxon>Bacteria</taxon>
        <taxon>Pseudomonadati</taxon>
        <taxon>Planctomycetota</taxon>
        <taxon>Candidatus Brocadiia</taxon>
        <taxon>Candidatus Brocadiales</taxon>
        <taxon>Candidatus Brocadiaceae</taxon>
        <taxon>Candidatus Brocadia</taxon>
    </lineage>
</organism>
<dbReference type="SUPFAM" id="SSF158446">
    <property type="entry name" value="IVS-encoded protein-like"/>
    <property type="match status" value="1"/>
</dbReference>